<evidence type="ECO:0000313" key="6">
    <source>
        <dbReference type="EMBL" id="PPQ66426.1"/>
    </source>
</evidence>
<dbReference type="AlphaFoldDB" id="A0A409VJN1"/>
<comment type="similarity">
    <text evidence="5">Belongs to the class VI-like SAM-binding methyltransferase superfamily. Isoprenylcysteine carboxyl methyltransferase family.</text>
</comment>
<name>A0A409VJN1_9AGAR</name>
<dbReference type="PANTHER" id="PTHR43847">
    <property type="entry name" value="BLL3993 PROTEIN"/>
    <property type="match status" value="1"/>
</dbReference>
<feature type="transmembrane region" description="Helical" evidence="5">
    <location>
        <begin position="91"/>
        <end position="114"/>
    </location>
</feature>
<evidence type="ECO:0000256" key="4">
    <source>
        <dbReference type="ARBA" id="ARBA00023136"/>
    </source>
</evidence>
<keyword evidence="4 5" id="KW-0472">Membrane</keyword>
<keyword evidence="3 5" id="KW-1133">Transmembrane helix</keyword>
<keyword evidence="5" id="KW-0256">Endoplasmic reticulum</keyword>
<keyword evidence="5" id="KW-0489">Methyltransferase</keyword>
<comment type="caution">
    <text evidence="6">The sequence shown here is derived from an EMBL/GenBank/DDBJ whole genome shotgun (WGS) entry which is preliminary data.</text>
</comment>
<dbReference type="Proteomes" id="UP000284842">
    <property type="component" value="Unassembled WGS sequence"/>
</dbReference>
<keyword evidence="5" id="KW-0949">S-adenosyl-L-methionine</keyword>
<keyword evidence="5" id="KW-0808">Transferase</keyword>
<dbReference type="EC" id="2.1.1.100" evidence="5"/>
<accession>A0A409VJN1</accession>
<dbReference type="Pfam" id="PF04140">
    <property type="entry name" value="ICMT"/>
    <property type="match status" value="1"/>
</dbReference>
<feature type="transmembrane region" description="Helical" evidence="5">
    <location>
        <begin position="149"/>
        <end position="169"/>
    </location>
</feature>
<evidence type="ECO:0000256" key="3">
    <source>
        <dbReference type="ARBA" id="ARBA00022989"/>
    </source>
</evidence>
<dbReference type="EMBL" id="NHTK01006043">
    <property type="protein sequence ID" value="PPQ66426.1"/>
    <property type="molecule type" value="Genomic_DNA"/>
</dbReference>
<feature type="transmembrane region" description="Helical" evidence="5">
    <location>
        <begin position="52"/>
        <end position="71"/>
    </location>
</feature>
<keyword evidence="2 5" id="KW-0812">Transmembrane</keyword>
<gene>
    <name evidence="6" type="ORF">CVT24_007192</name>
</gene>
<proteinExistence type="inferred from homology"/>
<comment type="catalytic activity">
    <reaction evidence="5">
        <text>[protein]-C-terminal S-[(2E,6E)-farnesyl]-L-cysteine + S-adenosyl-L-methionine = [protein]-C-terminal S-[(2E,6E)-farnesyl]-L-cysteine methyl ester + S-adenosyl-L-homocysteine</text>
        <dbReference type="Rhea" id="RHEA:21672"/>
        <dbReference type="Rhea" id="RHEA-COMP:12125"/>
        <dbReference type="Rhea" id="RHEA-COMP:12126"/>
        <dbReference type="ChEBI" id="CHEBI:57856"/>
        <dbReference type="ChEBI" id="CHEBI:59789"/>
        <dbReference type="ChEBI" id="CHEBI:90510"/>
        <dbReference type="ChEBI" id="CHEBI:90511"/>
        <dbReference type="EC" id="2.1.1.100"/>
    </reaction>
</comment>
<evidence type="ECO:0000256" key="5">
    <source>
        <dbReference type="RuleBase" id="RU362022"/>
    </source>
</evidence>
<dbReference type="Gene3D" id="1.20.120.1630">
    <property type="match status" value="1"/>
</dbReference>
<dbReference type="GO" id="GO:0004671">
    <property type="term" value="F:protein C-terminal S-isoprenylcysteine carboxyl O-methyltransferase activity"/>
    <property type="evidence" value="ECO:0007669"/>
    <property type="project" value="UniProtKB-EC"/>
</dbReference>
<dbReference type="InParanoid" id="A0A409VJN1"/>
<evidence type="ECO:0000313" key="7">
    <source>
        <dbReference type="Proteomes" id="UP000284842"/>
    </source>
</evidence>
<comment type="subcellular location">
    <subcellularLocation>
        <location evidence="5">Endoplasmic reticulum membrane</location>
        <topology evidence="5">Multi-pass membrane protein</topology>
    </subcellularLocation>
    <subcellularLocation>
        <location evidence="1">Membrane</location>
        <topology evidence="1">Multi-pass membrane protein</topology>
    </subcellularLocation>
</comment>
<sequence>MNASLARIPVSIAMAAAIHVGMSPPNPAVPKEQRKMRDGIITISDATFIGKYAVWMHTLAEIAVIIAGQFPESQWSKDTLALLLPNQDASSIALNIWAALGCIIVIAGCSLRYWCYRELGRHFLFEVAILKDHKLITTGPYAYVRHPSYSGVFISYLGMSLFYPFAGSWLYESEIYKSPTAWLILGTLGFIITQPFFMICRRLVHEDAIVAQAFGKEWKEWANKVRWRVIPGVF</sequence>
<evidence type="ECO:0000256" key="2">
    <source>
        <dbReference type="ARBA" id="ARBA00022692"/>
    </source>
</evidence>
<dbReference type="InterPro" id="IPR007269">
    <property type="entry name" value="ICMT_MeTrfase"/>
</dbReference>
<organism evidence="6 7">
    <name type="scientific">Panaeolus cyanescens</name>
    <dbReference type="NCBI Taxonomy" id="181874"/>
    <lineage>
        <taxon>Eukaryota</taxon>
        <taxon>Fungi</taxon>
        <taxon>Dikarya</taxon>
        <taxon>Basidiomycota</taxon>
        <taxon>Agaricomycotina</taxon>
        <taxon>Agaricomycetes</taxon>
        <taxon>Agaricomycetidae</taxon>
        <taxon>Agaricales</taxon>
        <taxon>Agaricineae</taxon>
        <taxon>Galeropsidaceae</taxon>
        <taxon>Panaeolus</taxon>
    </lineage>
</organism>
<dbReference type="STRING" id="181874.A0A409VJN1"/>
<dbReference type="PANTHER" id="PTHR43847:SF1">
    <property type="entry name" value="BLL3993 PROTEIN"/>
    <property type="match status" value="1"/>
</dbReference>
<protein>
    <recommendedName>
        <fullName evidence="5">Protein-S-isoprenylcysteine O-methyltransferase</fullName>
        <ecNumber evidence="5">2.1.1.100</ecNumber>
    </recommendedName>
</protein>
<feature type="transmembrane region" description="Helical" evidence="5">
    <location>
        <begin position="181"/>
        <end position="200"/>
    </location>
</feature>
<dbReference type="InterPro" id="IPR052527">
    <property type="entry name" value="Metal_cation-efflux_comp"/>
</dbReference>
<evidence type="ECO:0000256" key="1">
    <source>
        <dbReference type="ARBA" id="ARBA00004141"/>
    </source>
</evidence>
<reference evidence="6 7" key="1">
    <citation type="journal article" date="2018" name="Evol. Lett.">
        <title>Horizontal gene cluster transfer increased hallucinogenic mushroom diversity.</title>
        <authorList>
            <person name="Reynolds H.T."/>
            <person name="Vijayakumar V."/>
            <person name="Gluck-Thaler E."/>
            <person name="Korotkin H.B."/>
            <person name="Matheny P.B."/>
            <person name="Slot J.C."/>
        </authorList>
    </citation>
    <scope>NUCLEOTIDE SEQUENCE [LARGE SCALE GENOMIC DNA]</scope>
    <source>
        <strain evidence="6 7">2629</strain>
    </source>
</reference>
<dbReference type="GO" id="GO:0032259">
    <property type="term" value="P:methylation"/>
    <property type="evidence" value="ECO:0007669"/>
    <property type="project" value="UniProtKB-KW"/>
</dbReference>
<dbReference type="OrthoDB" id="422086at2759"/>
<dbReference type="GO" id="GO:0005789">
    <property type="term" value="C:endoplasmic reticulum membrane"/>
    <property type="evidence" value="ECO:0007669"/>
    <property type="project" value="UniProtKB-SubCell"/>
</dbReference>
<keyword evidence="7" id="KW-1185">Reference proteome</keyword>